<evidence type="ECO:0000259" key="5">
    <source>
        <dbReference type="Pfam" id="PF01420"/>
    </source>
</evidence>
<evidence type="ECO:0000256" key="4">
    <source>
        <dbReference type="ARBA" id="ARBA00038652"/>
    </source>
</evidence>
<comment type="caution">
    <text evidence="6">The sequence shown here is derived from an EMBL/GenBank/DDBJ whole genome shotgun (WGS) entry which is preliminary data.</text>
</comment>
<dbReference type="PANTHER" id="PTHR43140:SF1">
    <property type="entry name" value="TYPE I RESTRICTION ENZYME ECOKI SPECIFICITY SUBUNIT"/>
    <property type="match status" value="1"/>
</dbReference>
<dbReference type="EC" id="3.1.21.3" evidence="6"/>
<evidence type="ECO:0000256" key="3">
    <source>
        <dbReference type="ARBA" id="ARBA00023125"/>
    </source>
</evidence>
<sequence>MRYKRYERYKDSGVDWIGDIPEHWEIKKLKHVLKELVSGGTPSSMNEENWTEGEEGINWVSISDMSNTDYVYETAKKITFMGLKEKNLKILKRGTLIYSIYATLGKVAELKIDAVTNQAILGLILKEEQVNKQFIKRYLESFERYILYLSSNNTQNNLNAEKVKNIAVVLPKDDEQTAIADFLDKKTSEIDSLIQDKEKLISLLEEKRQAIITEAVTKGLNPNVKLKDSGIEWIGEIPEHWEIKKLKYLVKAMNKKALDSDEERIYIGLEDIESRTGNLLMSSFNNQKNIEGESIIFETNDVLFGKLRPYLAKCILASFPGRCTTELLVLRCSNIMPKYIFYLMLSEKFINIVNSSTYGTKMPRTNWDFIGNLYIPLPNKFEQESIIDWLNKKCEEIDFLIMSIKQQIQKLKEYRQSLIFEAVTGKIDLRDYE</sequence>
<dbReference type="SUPFAM" id="SSF116734">
    <property type="entry name" value="DNA methylase specificity domain"/>
    <property type="match status" value="2"/>
</dbReference>
<comment type="similarity">
    <text evidence="1">Belongs to the type-I restriction system S methylase family.</text>
</comment>
<dbReference type="PANTHER" id="PTHR43140">
    <property type="entry name" value="TYPE-1 RESTRICTION ENZYME ECOKI SPECIFICITY PROTEIN"/>
    <property type="match status" value="1"/>
</dbReference>
<keyword evidence="6" id="KW-0378">Hydrolase</keyword>
<accession>I7KSY1</accession>
<dbReference type="InterPro" id="IPR044946">
    <property type="entry name" value="Restrct_endonuc_typeI_TRD_sf"/>
</dbReference>
<dbReference type="GO" id="GO:0009307">
    <property type="term" value="P:DNA restriction-modification system"/>
    <property type="evidence" value="ECO:0007669"/>
    <property type="project" value="UniProtKB-KW"/>
</dbReference>
<dbReference type="STRING" id="857293.CAAU_0689"/>
<dbReference type="Gene3D" id="1.10.287.1120">
    <property type="entry name" value="Bipartite methylase S protein"/>
    <property type="match status" value="1"/>
</dbReference>
<keyword evidence="3" id="KW-0238">DNA-binding</keyword>
<dbReference type="Pfam" id="PF01420">
    <property type="entry name" value="Methylase_S"/>
    <property type="match status" value="2"/>
</dbReference>
<dbReference type="InterPro" id="IPR051212">
    <property type="entry name" value="Type-I_RE_S_subunit"/>
</dbReference>
<dbReference type="AlphaFoldDB" id="I7KSY1"/>
<keyword evidence="7" id="KW-1185">Reference proteome</keyword>
<dbReference type="eggNOG" id="COG0732">
    <property type="taxonomic scope" value="Bacteria"/>
</dbReference>
<dbReference type="OrthoDB" id="9795776at2"/>
<reference evidence="6 7" key="1">
    <citation type="journal article" date="2011" name="J. Bacteriol.">
        <title>Draft genome sequence of Caloramator australicus strain RC3T, a thermoanaerobe from the Great Artesian Basin of Australia.</title>
        <authorList>
            <person name="Ogg C.D."/>
            <person name="Patel B.K.C."/>
        </authorList>
    </citation>
    <scope>NUCLEOTIDE SEQUENCE [LARGE SCALE GENOMIC DNA]</scope>
    <source>
        <strain evidence="6 7">RC3</strain>
    </source>
</reference>
<gene>
    <name evidence="6" type="ORF">CAAU_0689</name>
</gene>
<dbReference type="CDD" id="cd17275">
    <property type="entry name" value="RMtype1_S_MjaORF132P-TRD1-CR1_like"/>
    <property type="match status" value="1"/>
</dbReference>
<evidence type="ECO:0000256" key="1">
    <source>
        <dbReference type="ARBA" id="ARBA00010923"/>
    </source>
</evidence>
<dbReference type="RefSeq" id="WP_008908049.1">
    <property type="nucleotide sequence ID" value="NZ_CAKP01000031.1"/>
</dbReference>
<organism evidence="6 7">
    <name type="scientific">Caloramator australicus RC3</name>
    <dbReference type="NCBI Taxonomy" id="857293"/>
    <lineage>
        <taxon>Bacteria</taxon>
        <taxon>Bacillati</taxon>
        <taxon>Bacillota</taxon>
        <taxon>Clostridia</taxon>
        <taxon>Eubacteriales</taxon>
        <taxon>Clostridiaceae</taxon>
        <taxon>Caloramator</taxon>
    </lineage>
</organism>
<protein>
    <submittedName>
        <fullName evidence="6">Type I restriction-modification system,specificity subunit S</fullName>
        <ecNumber evidence="6">3.1.21.3</ecNumber>
    </submittedName>
</protein>
<evidence type="ECO:0000313" key="6">
    <source>
        <dbReference type="EMBL" id="CCJ32773.1"/>
    </source>
</evidence>
<name>I7KSY1_9CLOT</name>
<dbReference type="Proteomes" id="UP000007652">
    <property type="component" value="Unassembled WGS sequence"/>
</dbReference>
<comment type="subunit">
    <text evidence="4">The methyltransferase is composed of M and S polypeptides.</text>
</comment>
<feature type="domain" description="Type I restriction modification DNA specificity" evidence="5">
    <location>
        <begin position="238"/>
        <end position="408"/>
    </location>
</feature>
<dbReference type="GO" id="GO:0003677">
    <property type="term" value="F:DNA binding"/>
    <property type="evidence" value="ECO:0007669"/>
    <property type="project" value="UniProtKB-KW"/>
</dbReference>
<evidence type="ECO:0000313" key="7">
    <source>
        <dbReference type="Proteomes" id="UP000007652"/>
    </source>
</evidence>
<evidence type="ECO:0000256" key="2">
    <source>
        <dbReference type="ARBA" id="ARBA00022747"/>
    </source>
</evidence>
<dbReference type="GO" id="GO:0009035">
    <property type="term" value="F:type I site-specific deoxyribonuclease activity"/>
    <property type="evidence" value="ECO:0007669"/>
    <property type="project" value="UniProtKB-EC"/>
</dbReference>
<feature type="domain" description="Type I restriction modification DNA specificity" evidence="5">
    <location>
        <begin position="21"/>
        <end position="193"/>
    </location>
</feature>
<proteinExistence type="inferred from homology"/>
<dbReference type="Gene3D" id="3.90.220.20">
    <property type="entry name" value="DNA methylase specificity domains"/>
    <property type="match status" value="2"/>
</dbReference>
<dbReference type="InterPro" id="IPR000055">
    <property type="entry name" value="Restrct_endonuc_typeI_TRD"/>
</dbReference>
<keyword evidence="2" id="KW-0680">Restriction system</keyword>
<dbReference type="EMBL" id="CAKP01000031">
    <property type="protein sequence ID" value="CCJ32773.1"/>
    <property type="molecule type" value="Genomic_DNA"/>
</dbReference>